<accession>A0ACB9K6P4</accession>
<gene>
    <name evidence="1" type="ORF">L1987_02059</name>
</gene>
<dbReference type="EMBL" id="CM042018">
    <property type="protein sequence ID" value="KAI3827970.1"/>
    <property type="molecule type" value="Genomic_DNA"/>
</dbReference>
<evidence type="ECO:0000313" key="2">
    <source>
        <dbReference type="Proteomes" id="UP001056120"/>
    </source>
</evidence>
<sequence>MLTAHLGFSFILQVHSVLVFLQLYKEDSKANVIVDVGSVQVTKYESGKFFCHEMNISCIEKNFGLSVMSDQKEPDKYKICNLGAHHPLEESCSLAWKLATQQDEHTRLAVKNIDDFLSGLGGFVACNSLSQRNDDPTKASRSWDVNRDGFVMGVILVEQNRDGFVMGEGAGVAKARDSKIYAEFMGGSFTCDSYHMTEPHPDCALGLTLREMYQEMSTKDKILLQSKVNSTKVNRSKESIVGKVNYSQRLE</sequence>
<dbReference type="Proteomes" id="UP001056120">
    <property type="component" value="Linkage Group LG01"/>
</dbReference>
<comment type="caution">
    <text evidence="1">The sequence shown here is derived from an EMBL/GenBank/DDBJ whole genome shotgun (WGS) entry which is preliminary data.</text>
</comment>
<organism evidence="1 2">
    <name type="scientific">Smallanthus sonchifolius</name>
    <dbReference type="NCBI Taxonomy" id="185202"/>
    <lineage>
        <taxon>Eukaryota</taxon>
        <taxon>Viridiplantae</taxon>
        <taxon>Streptophyta</taxon>
        <taxon>Embryophyta</taxon>
        <taxon>Tracheophyta</taxon>
        <taxon>Spermatophyta</taxon>
        <taxon>Magnoliopsida</taxon>
        <taxon>eudicotyledons</taxon>
        <taxon>Gunneridae</taxon>
        <taxon>Pentapetalae</taxon>
        <taxon>asterids</taxon>
        <taxon>campanulids</taxon>
        <taxon>Asterales</taxon>
        <taxon>Asteraceae</taxon>
        <taxon>Asteroideae</taxon>
        <taxon>Heliantheae alliance</taxon>
        <taxon>Millerieae</taxon>
        <taxon>Smallanthus</taxon>
    </lineage>
</organism>
<reference evidence="1 2" key="2">
    <citation type="journal article" date="2022" name="Mol. Ecol. Resour.">
        <title>The genomes of chicory, endive, great burdock and yacon provide insights into Asteraceae paleo-polyploidization history and plant inulin production.</title>
        <authorList>
            <person name="Fan W."/>
            <person name="Wang S."/>
            <person name="Wang H."/>
            <person name="Wang A."/>
            <person name="Jiang F."/>
            <person name="Liu H."/>
            <person name="Zhao H."/>
            <person name="Xu D."/>
            <person name="Zhang Y."/>
        </authorList>
    </citation>
    <scope>NUCLEOTIDE SEQUENCE [LARGE SCALE GENOMIC DNA]</scope>
    <source>
        <strain evidence="2">cv. Yunnan</strain>
        <tissue evidence="1">Leaves</tissue>
    </source>
</reference>
<proteinExistence type="predicted"/>
<name>A0ACB9K6P4_9ASTR</name>
<keyword evidence="2" id="KW-1185">Reference proteome</keyword>
<evidence type="ECO:0000313" key="1">
    <source>
        <dbReference type="EMBL" id="KAI3827970.1"/>
    </source>
</evidence>
<protein>
    <submittedName>
        <fullName evidence="1">Uncharacterized protein</fullName>
    </submittedName>
</protein>
<reference evidence="2" key="1">
    <citation type="journal article" date="2022" name="Mol. Ecol. Resour.">
        <title>The genomes of chicory, endive, great burdock and yacon provide insights into Asteraceae palaeo-polyploidization history and plant inulin production.</title>
        <authorList>
            <person name="Fan W."/>
            <person name="Wang S."/>
            <person name="Wang H."/>
            <person name="Wang A."/>
            <person name="Jiang F."/>
            <person name="Liu H."/>
            <person name="Zhao H."/>
            <person name="Xu D."/>
            <person name="Zhang Y."/>
        </authorList>
    </citation>
    <scope>NUCLEOTIDE SEQUENCE [LARGE SCALE GENOMIC DNA]</scope>
    <source>
        <strain evidence="2">cv. Yunnan</strain>
    </source>
</reference>